<evidence type="ECO:0000313" key="2">
    <source>
        <dbReference type="EMBL" id="CAI8012874.1"/>
    </source>
</evidence>
<feature type="region of interest" description="Disordered" evidence="1">
    <location>
        <begin position="28"/>
        <end position="99"/>
    </location>
</feature>
<comment type="caution">
    <text evidence="2">The sequence shown here is derived from an EMBL/GenBank/DDBJ whole genome shotgun (WGS) entry which is preliminary data.</text>
</comment>
<dbReference type="Proteomes" id="UP001174909">
    <property type="component" value="Unassembled WGS sequence"/>
</dbReference>
<dbReference type="EMBL" id="CASHTH010001223">
    <property type="protein sequence ID" value="CAI8012874.1"/>
    <property type="molecule type" value="Genomic_DNA"/>
</dbReference>
<evidence type="ECO:0000313" key="3">
    <source>
        <dbReference type="Proteomes" id="UP001174909"/>
    </source>
</evidence>
<dbReference type="AlphaFoldDB" id="A0AA35RKP6"/>
<protein>
    <recommendedName>
        <fullName evidence="4">EGF-like domain-containing protein</fullName>
    </recommendedName>
</protein>
<keyword evidence="3" id="KW-1185">Reference proteome</keyword>
<proteinExistence type="predicted"/>
<accession>A0AA35RKP6</accession>
<feature type="compositionally biased region" description="Pro residues" evidence="1">
    <location>
        <begin position="86"/>
        <end position="95"/>
    </location>
</feature>
<reference evidence="2" key="1">
    <citation type="submission" date="2023-03" db="EMBL/GenBank/DDBJ databases">
        <authorList>
            <person name="Steffen K."/>
            <person name="Cardenas P."/>
        </authorList>
    </citation>
    <scope>NUCLEOTIDE SEQUENCE</scope>
</reference>
<name>A0AA35RKP6_GEOBA</name>
<evidence type="ECO:0008006" key="4">
    <source>
        <dbReference type="Google" id="ProtNLM"/>
    </source>
</evidence>
<feature type="compositionally biased region" description="Low complexity" evidence="1">
    <location>
        <begin position="37"/>
        <end position="47"/>
    </location>
</feature>
<feature type="non-terminal residue" evidence="2">
    <location>
        <position position="1"/>
    </location>
</feature>
<gene>
    <name evidence="2" type="ORF">GBAR_LOCUS8218</name>
</gene>
<sequence length="172" mass="18267">DECAGESVVACSPNEICRNIIGSFVCEPEPPSPAVPDSPVTPSDTPSEPSPSLPSSPITPASPDTPSDLPSVAPQPSEPTIEPSEEPVPPVPGLPDPEDDDCNLQCQHLNAECRRNGAEECVCRNGYVGDGVDCCILSSLLDILKRQQEMIGQEHHPLQNEEVLCVCVCVCR</sequence>
<organism evidence="2 3">
    <name type="scientific">Geodia barretti</name>
    <name type="common">Barrett's horny sponge</name>
    <dbReference type="NCBI Taxonomy" id="519541"/>
    <lineage>
        <taxon>Eukaryota</taxon>
        <taxon>Metazoa</taxon>
        <taxon>Porifera</taxon>
        <taxon>Demospongiae</taxon>
        <taxon>Heteroscleromorpha</taxon>
        <taxon>Tetractinellida</taxon>
        <taxon>Astrophorina</taxon>
        <taxon>Geodiidae</taxon>
        <taxon>Geodia</taxon>
    </lineage>
</organism>
<evidence type="ECO:0000256" key="1">
    <source>
        <dbReference type="SAM" id="MobiDB-lite"/>
    </source>
</evidence>
<dbReference type="Gene3D" id="2.10.25.10">
    <property type="entry name" value="Laminin"/>
    <property type="match status" value="1"/>
</dbReference>